<dbReference type="Proteomes" id="UP000714275">
    <property type="component" value="Unassembled WGS sequence"/>
</dbReference>
<dbReference type="Pfam" id="PF03070">
    <property type="entry name" value="TENA_THI-4"/>
    <property type="match status" value="1"/>
</dbReference>
<name>A0A9P6ZV43_9AGAM</name>
<dbReference type="InterPro" id="IPR004305">
    <property type="entry name" value="Thiaminase-2/PQQC"/>
</dbReference>
<reference evidence="2" key="1">
    <citation type="journal article" date="2020" name="New Phytol.">
        <title>Comparative genomics reveals dynamic genome evolution in host specialist ectomycorrhizal fungi.</title>
        <authorList>
            <person name="Lofgren L.A."/>
            <person name="Nguyen N.H."/>
            <person name="Vilgalys R."/>
            <person name="Ruytinx J."/>
            <person name="Liao H.L."/>
            <person name="Branco S."/>
            <person name="Kuo A."/>
            <person name="LaButti K."/>
            <person name="Lipzen A."/>
            <person name="Andreopoulos W."/>
            <person name="Pangilinan J."/>
            <person name="Riley R."/>
            <person name="Hundley H."/>
            <person name="Na H."/>
            <person name="Barry K."/>
            <person name="Grigoriev I.V."/>
            <person name="Stajich J.E."/>
            <person name="Kennedy P.G."/>
        </authorList>
    </citation>
    <scope>NUCLEOTIDE SEQUENCE</scope>
    <source>
        <strain evidence="2">DOB743</strain>
    </source>
</reference>
<dbReference type="EMBL" id="JABBWD010000024">
    <property type="protein sequence ID" value="KAG1776825.1"/>
    <property type="molecule type" value="Genomic_DNA"/>
</dbReference>
<comment type="caution">
    <text evidence="2">The sequence shown here is derived from an EMBL/GenBank/DDBJ whole genome shotgun (WGS) entry which is preliminary data.</text>
</comment>
<dbReference type="OrthoDB" id="2792107at2759"/>
<dbReference type="GO" id="GO:0006772">
    <property type="term" value="P:thiamine metabolic process"/>
    <property type="evidence" value="ECO:0007669"/>
    <property type="project" value="UniProtKB-ARBA"/>
</dbReference>
<evidence type="ECO:0000259" key="1">
    <source>
        <dbReference type="Pfam" id="PF03070"/>
    </source>
</evidence>
<organism evidence="2 3">
    <name type="scientific">Suillus placidus</name>
    <dbReference type="NCBI Taxonomy" id="48579"/>
    <lineage>
        <taxon>Eukaryota</taxon>
        <taxon>Fungi</taxon>
        <taxon>Dikarya</taxon>
        <taxon>Basidiomycota</taxon>
        <taxon>Agaricomycotina</taxon>
        <taxon>Agaricomycetes</taxon>
        <taxon>Agaricomycetidae</taxon>
        <taxon>Boletales</taxon>
        <taxon>Suillineae</taxon>
        <taxon>Suillaceae</taxon>
        <taxon>Suillus</taxon>
    </lineage>
</organism>
<evidence type="ECO:0000313" key="3">
    <source>
        <dbReference type="Proteomes" id="UP000714275"/>
    </source>
</evidence>
<dbReference type="Gene3D" id="1.20.910.10">
    <property type="entry name" value="Heme oxygenase-like"/>
    <property type="match status" value="1"/>
</dbReference>
<accession>A0A9P6ZV43</accession>
<evidence type="ECO:0000313" key="2">
    <source>
        <dbReference type="EMBL" id="KAG1776825.1"/>
    </source>
</evidence>
<dbReference type="InterPro" id="IPR016084">
    <property type="entry name" value="Haem_Oase-like_multi-hlx"/>
</dbReference>
<dbReference type="AlphaFoldDB" id="A0A9P6ZV43"/>
<protein>
    <recommendedName>
        <fullName evidence="1">Thiaminase-2/PQQC domain-containing protein</fullName>
    </recommendedName>
</protein>
<proteinExistence type="predicted"/>
<feature type="domain" description="Thiaminase-2/PQQC" evidence="1">
    <location>
        <begin position="72"/>
        <end position="201"/>
    </location>
</feature>
<dbReference type="CDD" id="cd19359">
    <property type="entry name" value="TenA_C_Bt3146-like"/>
    <property type="match status" value="1"/>
</dbReference>
<gene>
    <name evidence="2" type="ORF">EV702DRAFT_970850</name>
</gene>
<dbReference type="SUPFAM" id="SSF48613">
    <property type="entry name" value="Heme oxygenase-like"/>
    <property type="match status" value="1"/>
</dbReference>
<keyword evidence="3" id="KW-1185">Reference proteome</keyword>
<sequence length="210" mass="23742">MADNFINLLANHRFNESANHDDPAQDLSHDGHLDAGLNDDIPEEHVPALYIGSPYSPLIYRDLVNRLIRDNQDLWNQLLHNNFVEAMRVASADNTLVLNGFKWYMIQDFFYCVQLIAYNADRAAKAPNPMIYGKLTKTLNNTLTQWAPNALQTCTDADKLNIPDTVVFGAKREEATEKYTKFISDTAEDENWVVSLLAQVPGIQVRTGES</sequence>